<comment type="caution">
    <text evidence="2">The sequence shown here is derived from an EMBL/GenBank/DDBJ whole genome shotgun (WGS) entry which is preliminary data.</text>
</comment>
<gene>
    <name evidence="2" type="ORF">A2557_03990</name>
</gene>
<reference evidence="2 3" key="1">
    <citation type="journal article" date="2016" name="Nat. Commun.">
        <title>Thousands of microbial genomes shed light on interconnected biogeochemical processes in an aquifer system.</title>
        <authorList>
            <person name="Anantharaman K."/>
            <person name="Brown C.T."/>
            <person name="Hug L.A."/>
            <person name="Sharon I."/>
            <person name="Castelle C.J."/>
            <person name="Probst A.J."/>
            <person name="Thomas B.C."/>
            <person name="Singh A."/>
            <person name="Wilkins M.J."/>
            <person name="Karaoz U."/>
            <person name="Brodie E.L."/>
            <person name="Williams K.H."/>
            <person name="Hubbard S.S."/>
            <person name="Banfield J.F."/>
        </authorList>
    </citation>
    <scope>NUCLEOTIDE SEQUENCE [LARGE SCALE GENOMIC DNA]</scope>
</reference>
<feature type="compositionally biased region" description="Polar residues" evidence="1">
    <location>
        <begin position="83"/>
        <end position="94"/>
    </location>
</feature>
<sequence>MSALTEETAKRLTNALEALVDALPLVESLAKRKAEVAEIKKDQARSLEAIRKDFAKPKNRAALEKAIAGLLSRQPKPGRSRPRQTSQPQNRNQE</sequence>
<evidence type="ECO:0000313" key="3">
    <source>
        <dbReference type="Proteomes" id="UP000177583"/>
    </source>
</evidence>
<protein>
    <submittedName>
        <fullName evidence="2">Uncharacterized protein</fullName>
    </submittedName>
</protein>
<feature type="region of interest" description="Disordered" evidence="1">
    <location>
        <begin position="69"/>
        <end position="94"/>
    </location>
</feature>
<organism evidence="2 3">
    <name type="scientific">Candidatus Lambdaproteobacteria bacterium RIFOXYD2_FULL_56_26</name>
    <dbReference type="NCBI Taxonomy" id="1817773"/>
    <lineage>
        <taxon>Bacteria</taxon>
        <taxon>Pseudomonadati</taxon>
        <taxon>Pseudomonadota</taxon>
        <taxon>Candidatus Lambdaproteobacteria</taxon>
    </lineage>
</organism>
<name>A0A1F6GRU2_9PROT</name>
<evidence type="ECO:0000256" key="1">
    <source>
        <dbReference type="SAM" id="MobiDB-lite"/>
    </source>
</evidence>
<dbReference type="AlphaFoldDB" id="A0A1F6GRU2"/>
<dbReference type="EMBL" id="MFNF01000042">
    <property type="protein sequence ID" value="OGH00845.1"/>
    <property type="molecule type" value="Genomic_DNA"/>
</dbReference>
<proteinExistence type="predicted"/>
<evidence type="ECO:0000313" key="2">
    <source>
        <dbReference type="EMBL" id="OGH00845.1"/>
    </source>
</evidence>
<accession>A0A1F6GRU2</accession>
<dbReference type="Proteomes" id="UP000177583">
    <property type="component" value="Unassembled WGS sequence"/>
</dbReference>